<proteinExistence type="predicted"/>
<protein>
    <submittedName>
        <fullName evidence="1">Uncharacterized protein</fullName>
    </submittedName>
</protein>
<evidence type="ECO:0000313" key="2">
    <source>
        <dbReference type="Proteomes" id="UP001107558"/>
    </source>
</evidence>
<dbReference type="EMBL" id="JADBJN010000004">
    <property type="protein sequence ID" value="KAG5666372.1"/>
    <property type="molecule type" value="Genomic_DNA"/>
</dbReference>
<comment type="caution">
    <text evidence="1">The sequence shown here is derived from an EMBL/GenBank/DDBJ whole genome shotgun (WGS) entry which is preliminary data.</text>
</comment>
<dbReference type="Gene3D" id="1.10.238.270">
    <property type="match status" value="1"/>
</dbReference>
<dbReference type="AlphaFoldDB" id="A0A9J6B9A9"/>
<reference evidence="1" key="1">
    <citation type="submission" date="2021-03" db="EMBL/GenBank/DDBJ databases">
        <title>Chromosome level genome of the anhydrobiotic midge Polypedilum vanderplanki.</title>
        <authorList>
            <person name="Yoshida Y."/>
            <person name="Kikawada T."/>
            <person name="Gusev O."/>
        </authorList>
    </citation>
    <scope>NUCLEOTIDE SEQUENCE</scope>
    <source>
        <strain evidence="1">NIAS01</strain>
        <tissue evidence="1">Whole body or cell culture</tissue>
    </source>
</reference>
<dbReference type="OrthoDB" id="7889145at2759"/>
<keyword evidence="2" id="KW-1185">Reference proteome</keyword>
<dbReference type="Proteomes" id="UP001107558">
    <property type="component" value="Chromosome 4"/>
</dbReference>
<organism evidence="1 2">
    <name type="scientific">Polypedilum vanderplanki</name>
    <name type="common">Sleeping chironomid midge</name>
    <dbReference type="NCBI Taxonomy" id="319348"/>
    <lineage>
        <taxon>Eukaryota</taxon>
        <taxon>Metazoa</taxon>
        <taxon>Ecdysozoa</taxon>
        <taxon>Arthropoda</taxon>
        <taxon>Hexapoda</taxon>
        <taxon>Insecta</taxon>
        <taxon>Pterygota</taxon>
        <taxon>Neoptera</taxon>
        <taxon>Endopterygota</taxon>
        <taxon>Diptera</taxon>
        <taxon>Nematocera</taxon>
        <taxon>Chironomoidea</taxon>
        <taxon>Chironomidae</taxon>
        <taxon>Chironominae</taxon>
        <taxon>Polypedilum</taxon>
        <taxon>Polypedilum</taxon>
    </lineage>
</organism>
<evidence type="ECO:0000313" key="1">
    <source>
        <dbReference type="EMBL" id="KAG5666372.1"/>
    </source>
</evidence>
<sequence>MLNMNLFLFDCCVYPIIPRQAEVYDVCLNSCSEFDYCCFQECSARESGTYVNNVINVNKTKEIFAMQKDFKTFLNLTDEWKNVIDFSVDKCSVMKSSDAQKPCEFIYEYMACIFKENFVNCPQMKDKNECREVKSEMEECSKSKGSWRFITDAFNTVKPSFARKMAESNS</sequence>
<name>A0A9J6B9A9_POLVA</name>
<accession>A0A9J6B9A9</accession>
<gene>
    <name evidence="1" type="ORF">PVAND_014403</name>
</gene>